<gene>
    <name evidence="5" type="ORF">QR98_0103480</name>
</gene>
<evidence type="ECO:0000313" key="5">
    <source>
        <dbReference type="EMBL" id="KPM11773.1"/>
    </source>
</evidence>
<dbReference type="AlphaFoldDB" id="A0A132ALI2"/>
<dbReference type="PANTHER" id="PTHR24043">
    <property type="entry name" value="SCAVENGER RECEPTOR CLASS F"/>
    <property type="match status" value="1"/>
</dbReference>
<comment type="caution">
    <text evidence="5">The sequence shown here is derived from an EMBL/GenBank/DDBJ whole genome shotgun (WGS) entry which is preliminary data.</text>
</comment>
<dbReference type="Proteomes" id="UP000616769">
    <property type="component" value="Unassembled WGS sequence"/>
</dbReference>
<protein>
    <submittedName>
        <fullName evidence="5">Uncharacterized protein</fullName>
    </submittedName>
</protein>
<keyword evidence="3" id="KW-0677">Repeat</keyword>
<dbReference type="InterPro" id="IPR000742">
    <property type="entry name" value="EGF"/>
</dbReference>
<dbReference type="PANTHER" id="PTHR24043:SF8">
    <property type="entry name" value="EGF-LIKE DOMAIN-CONTAINING PROTEIN"/>
    <property type="match status" value="1"/>
</dbReference>
<proteinExistence type="predicted"/>
<organism evidence="5 6">
    <name type="scientific">Sarcoptes scabiei</name>
    <name type="common">Itch mite</name>
    <name type="synonym">Acarus scabiei</name>
    <dbReference type="NCBI Taxonomy" id="52283"/>
    <lineage>
        <taxon>Eukaryota</taxon>
        <taxon>Metazoa</taxon>
        <taxon>Ecdysozoa</taxon>
        <taxon>Arthropoda</taxon>
        <taxon>Chelicerata</taxon>
        <taxon>Arachnida</taxon>
        <taxon>Acari</taxon>
        <taxon>Acariformes</taxon>
        <taxon>Sarcoptiformes</taxon>
        <taxon>Astigmata</taxon>
        <taxon>Psoroptidia</taxon>
        <taxon>Sarcoptoidea</taxon>
        <taxon>Sarcoptidae</taxon>
        <taxon>Sarcoptinae</taxon>
        <taxon>Sarcoptes</taxon>
    </lineage>
</organism>
<reference evidence="5 6" key="1">
    <citation type="journal article" date="2015" name="Parasit. Vectors">
        <title>Draft genome of the scabies mite.</title>
        <authorList>
            <person name="Rider S.D.Jr."/>
            <person name="Morgan M.S."/>
            <person name="Arlian L.G."/>
        </authorList>
    </citation>
    <scope>NUCLEOTIDE SEQUENCE [LARGE SCALE GENOMIC DNA]</scope>
    <source>
        <strain evidence="5">Arlian Lab</strain>
    </source>
</reference>
<keyword evidence="2" id="KW-0732">Signal</keyword>
<dbReference type="OrthoDB" id="18487at2759"/>
<evidence type="ECO:0000256" key="2">
    <source>
        <dbReference type="ARBA" id="ARBA00022729"/>
    </source>
</evidence>
<dbReference type="EMBL" id="JXLN01017914">
    <property type="protein sequence ID" value="KPM11773.1"/>
    <property type="molecule type" value="Genomic_DNA"/>
</dbReference>
<keyword evidence="1" id="KW-0245">EGF-like domain</keyword>
<keyword evidence="4" id="KW-1015">Disulfide bond</keyword>
<dbReference type="Gene3D" id="2.170.300.10">
    <property type="entry name" value="Tie2 ligand-binding domain superfamily"/>
    <property type="match status" value="1"/>
</dbReference>
<evidence type="ECO:0000256" key="3">
    <source>
        <dbReference type="ARBA" id="ARBA00022737"/>
    </source>
</evidence>
<evidence type="ECO:0000256" key="1">
    <source>
        <dbReference type="ARBA" id="ARBA00022536"/>
    </source>
</evidence>
<name>A0A132ALI2_SARSC</name>
<dbReference type="FunFam" id="2.170.300.10:FF:000041">
    <property type="entry name" value="Tyrosine protein kinase receptor tie-1, putative"/>
    <property type="match status" value="1"/>
</dbReference>
<dbReference type="PROSITE" id="PS00022">
    <property type="entry name" value="EGF_1"/>
    <property type="match status" value="1"/>
</dbReference>
<dbReference type="GO" id="GO:0005044">
    <property type="term" value="F:scavenger receptor activity"/>
    <property type="evidence" value="ECO:0007669"/>
    <property type="project" value="InterPro"/>
</dbReference>
<dbReference type="VEuPathDB" id="VectorBase:SSCA004350"/>
<dbReference type="InterPro" id="IPR042635">
    <property type="entry name" value="MEGF10/SREC1/2-like"/>
</dbReference>
<evidence type="ECO:0000256" key="4">
    <source>
        <dbReference type="ARBA" id="ARBA00023157"/>
    </source>
</evidence>
<evidence type="ECO:0000313" key="6">
    <source>
        <dbReference type="Proteomes" id="UP000616769"/>
    </source>
</evidence>
<accession>A0A132ALI2</accession>
<sequence>MNVFMVNALNRMFVNVNQACPNGRYGPKCDQECSCENEANCDPVDGHCNCLSGWIGKKCDQPCPPGKFGHRCIQLCQCEHGDCDHIR</sequence>